<reference evidence="6 7" key="1">
    <citation type="submission" date="2016-10" db="EMBL/GenBank/DDBJ databases">
        <authorList>
            <person name="de Groot N.N."/>
        </authorList>
    </citation>
    <scope>NUCLEOTIDE SEQUENCE [LARGE SCALE GENOMIC DNA]</scope>
    <source>
        <strain evidence="6 7">CGMCC 4.3510</strain>
    </source>
</reference>
<dbReference type="RefSeq" id="WP_093711509.1">
    <property type="nucleotide sequence ID" value="NZ_FONG01000001.1"/>
</dbReference>
<evidence type="ECO:0000313" key="7">
    <source>
        <dbReference type="Proteomes" id="UP000199323"/>
    </source>
</evidence>
<keyword evidence="2" id="KW-0238">DNA-binding</keyword>
<dbReference type="PANTHER" id="PTHR30363:SF44">
    <property type="entry name" value="AGA OPERON TRANSCRIPTIONAL REPRESSOR-RELATED"/>
    <property type="match status" value="1"/>
</dbReference>
<dbReference type="AlphaFoldDB" id="A0A1I1XGK9"/>
<keyword evidence="7" id="KW-1185">Reference proteome</keyword>
<dbReference type="PROSITE" id="PS51000">
    <property type="entry name" value="HTH_DEOR_2"/>
    <property type="match status" value="1"/>
</dbReference>
<dbReference type="PANTHER" id="PTHR30363">
    <property type="entry name" value="HTH-TYPE TRANSCRIPTIONAL REGULATOR SRLR-RELATED"/>
    <property type="match status" value="1"/>
</dbReference>
<protein>
    <submittedName>
        <fullName evidence="6">Transcriptional regulator, DeoR family</fullName>
    </submittedName>
</protein>
<feature type="domain" description="HTH deoR-type" evidence="5">
    <location>
        <begin position="3"/>
        <end position="58"/>
    </location>
</feature>
<dbReference type="OrthoDB" id="9816363at2"/>
<evidence type="ECO:0000259" key="5">
    <source>
        <dbReference type="PROSITE" id="PS51000"/>
    </source>
</evidence>
<dbReference type="SUPFAM" id="SSF46785">
    <property type="entry name" value="Winged helix' DNA-binding domain"/>
    <property type="match status" value="1"/>
</dbReference>
<dbReference type="Pfam" id="PF08220">
    <property type="entry name" value="HTH_DeoR"/>
    <property type="match status" value="1"/>
</dbReference>
<evidence type="ECO:0000313" key="6">
    <source>
        <dbReference type="EMBL" id="SFE06544.1"/>
    </source>
</evidence>
<evidence type="ECO:0000256" key="1">
    <source>
        <dbReference type="ARBA" id="ARBA00023015"/>
    </source>
</evidence>
<proteinExistence type="predicted"/>
<organism evidence="6 7">
    <name type="scientific">Actinacidiphila alni</name>
    <dbReference type="NCBI Taxonomy" id="380248"/>
    <lineage>
        <taxon>Bacteria</taxon>
        <taxon>Bacillati</taxon>
        <taxon>Actinomycetota</taxon>
        <taxon>Actinomycetes</taxon>
        <taxon>Kitasatosporales</taxon>
        <taxon>Streptomycetaceae</taxon>
        <taxon>Actinacidiphila</taxon>
    </lineage>
</organism>
<dbReference type="SMART" id="SM01134">
    <property type="entry name" value="DeoRC"/>
    <property type="match status" value="1"/>
</dbReference>
<dbReference type="InterPro" id="IPR018356">
    <property type="entry name" value="Tscrpt_reg_HTH_DeoR_CS"/>
</dbReference>
<gene>
    <name evidence="6" type="ORF">SAMN05216251_101376</name>
</gene>
<dbReference type="Pfam" id="PF00455">
    <property type="entry name" value="DeoRC"/>
    <property type="match status" value="1"/>
</dbReference>
<dbReference type="PROSITE" id="PS00894">
    <property type="entry name" value="HTH_DEOR_1"/>
    <property type="match status" value="1"/>
</dbReference>
<dbReference type="InterPro" id="IPR037171">
    <property type="entry name" value="NagB/RpiA_transferase-like"/>
</dbReference>
<dbReference type="InterPro" id="IPR001034">
    <property type="entry name" value="DeoR_HTH"/>
</dbReference>
<dbReference type="InterPro" id="IPR036388">
    <property type="entry name" value="WH-like_DNA-bd_sf"/>
</dbReference>
<name>A0A1I1XGK9_9ACTN</name>
<dbReference type="PRINTS" id="PR00037">
    <property type="entry name" value="HTHLACR"/>
</dbReference>
<dbReference type="Proteomes" id="UP000199323">
    <property type="component" value="Unassembled WGS sequence"/>
</dbReference>
<dbReference type="SUPFAM" id="SSF100950">
    <property type="entry name" value="NagB/RpiA/CoA transferase-like"/>
    <property type="match status" value="1"/>
</dbReference>
<dbReference type="InterPro" id="IPR050313">
    <property type="entry name" value="Carb_Metab_HTH_regulators"/>
</dbReference>
<dbReference type="SMART" id="SM00420">
    <property type="entry name" value="HTH_DEOR"/>
    <property type="match status" value="1"/>
</dbReference>
<sequence>MLARERHRTILALLGSRGGASNHELTRILGVSESTVRRDLTDLDRRGALRRVSGGALPLDTTRADLPPPPPRTYGIARAAAAVAEPGSTVAVSGGAHTAALAKALARVADLTVVTTSTAVADTLFAAVPVGGPHREHIVVGGISTGDGQVGELALAAIRSLHVDTLFLAVHGVHGILGVHGRPGGGEFTAASQPAAETGRALVAAARQVVVLADHTTWGRAGTAAVARLDRADIVVSDSALPADARAVLTAHTGQLILADPRAPRQTRRPRTHPSSAHPHGPTPWRTR</sequence>
<dbReference type="EMBL" id="FONG01000001">
    <property type="protein sequence ID" value="SFE06544.1"/>
    <property type="molecule type" value="Genomic_DNA"/>
</dbReference>
<evidence type="ECO:0000256" key="4">
    <source>
        <dbReference type="SAM" id="MobiDB-lite"/>
    </source>
</evidence>
<dbReference type="Gene3D" id="1.10.10.10">
    <property type="entry name" value="Winged helix-like DNA-binding domain superfamily/Winged helix DNA-binding domain"/>
    <property type="match status" value="1"/>
</dbReference>
<dbReference type="InterPro" id="IPR014036">
    <property type="entry name" value="DeoR-like_C"/>
</dbReference>
<evidence type="ECO:0000256" key="3">
    <source>
        <dbReference type="ARBA" id="ARBA00023163"/>
    </source>
</evidence>
<dbReference type="GO" id="GO:0003677">
    <property type="term" value="F:DNA binding"/>
    <property type="evidence" value="ECO:0007669"/>
    <property type="project" value="UniProtKB-KW"/>
</dbReference>
<keyword evidence="3" id="KW-0804">Transcription</keyword>
<feature type="region of interest" description="Disordered" evidence="4">
    <location>
        <begin position="258"/>
        <end position="288"/>
    </location>
</feature>
<evidence type="ECO:0000256" key="2">
    <source>
        <dbReference type="ARBA" id="ARBA00023125"/>
    </source>
</evidence>
<accession>A0A1I1XGK9</accession>
<dbReference type="InterPro" id="IPR036390">
    <property type="entry name" value="WH_DNA-bd_sf"/>
</dbReference>
<keyword evidence="1" id="KW-0805">Transcription regulation</keyword>
<dbReference type="GO" id="GO:0003700">
    <property type="term" value="F:DNA-binding transcription factor activity"/>
    <property type="evidence" value="ECO:0007669"/>
    <property type="project" value="InterPro"/>
</dbReference>
<dbReference type="STRING" id="380248.SAMN05216251_101376"/>